<keyword evidence="13 17" id="KW-0472">Membrane</keyword>
<dbReference type="GO" id="GO:0032934">
    <property type="term" value="F:sterol binding"/>
    <property type="evidence" value="ECO:0007669"/>
    <property type="project" value="InterPro"/>
</dbReference>
<evidence type="ECO:0000256" key="7">
    <source>
        <dbReference type="ARBA" id="ARBA00022737"/>
    </source>
</evidence>
<feature type="domain" description="SSD" evidence="18">
    <location>
        <begin position="311"/>
        <end position="470"/>
    </location>
</feature>
<evidence type="ECO:0000256" key="1">
    <source>
        <dbReference type="ARBA" id="ARBA00004477"/>
    </source>
</evidence>
<dbReference type="GO" id="GO:0008202">
    <property type="term" value="P:steroid metabolic process"/>
    <property type="evidence" value="ECO:0007669"/>
    <property type="project" value="UniProtKB-KW"/>
</dbReference>
<feature type="transmembrane region" description="Helical" evidence="17">
    <location>
        <begin position="342"/>
        <end position="369"/>
    </location>
</feature>
<keyword evidence="11" id="KW-0443">Lipid metabolism</keyword>
<dbReference type="eggNOG" id="KOG1933">
    <property type="taxonomic scope" value="Eukaryota"/>
</dbReference>
<dbReference type="InParanoid" id="G7E5J9"/>
<evidence type="ECO:0000256" key="16">
    <source>
        <dbReference type="SAM" id="MobiDB-lite"/>
    </source>
</evidence>
<dbReference type="STRING" id="764103.G7E5J9"/>
<keyword evidence="5" id="KW-0853">WD repeat</keyword>
<dbReference type="GO" id="GO:0045540">
    <property type="term" value="P:regulation of cholesterol biosynthetic process"/>
    <property type="evidence" value="ECO:0007669"/>
    <property type="project" value="TreeGrafter"/>
</dbReference>
<dbReference type="InterPro" id="IPR053958">
    <property type="entry name" value="HMGCR/SNAP/NPC1-like_SSD"/>
</dbReference>
<evidence type="ECO:0000256" key="11">
    <source>
        <dbReference type="ARBA" id="ARBA00023098"/>
    </source>
</evidence>
<evidence type="ECO:0000256" key="9">
    <source>
        <dbReference type="ARBA" id="ARBA00022989"/>
    </source>
</evidence>
<dbReference type="PROSITE" id="PS50156">
    <property type="entry name" value="SSD"/>
    <property type="match status" value="1"/>
</dbReference>
<dbReference type="EMBL" id="BABT02000150">
    <property type="protein sequence ID" value="GAA98109.1"/>
    <property type="molecule type" value="Genomic_DNA"/>
</dbReference>
<dbReference type="OrthoDB" id="6510177at2759"/>
<dbReference type="GO" id="GO:0032936">
    <property type="term" value="C:SREBP-SCAP complex"/>
    <property type="evidence" value="ECO:0007669"/>
    <property type="project" value="TreeGrafter"/>
</dbReference>
<dbReference type="GO" id="GO:0000139">
    <property type="term" value="C:Golgi membrane"/>
    <property type="evidence" value="ECO:0007669"/>
    <property type="project" value="UniProtKB-SubCell"/>
</dbReference>
<dbReference type="Proteomes" id="UP000009131">
    <property type="component" value="Unassembled WGS sequence"/>
</dbReference>
<comment type="similarity">
    <text evidence="3">Belongs to the WD repeat SCAP family.</text>
</comment>
<evidence type="ECO:0000256" key="8">
    <source>
        <dbReference type="ARBA" id="ARBA00022824"/>
    </source>
</evidence>
<evidence type="ECO:0000256" key="17">
    <source>
        <dbReference type="SAM" id="Phobius"/>
    </source>
</evidence>
<evidence type="ECO:0000313" key="19">
    <source>
        <dbReference type="EMBL" id="GAA98109.1"/>
    </source>
</evidence>
<keyword evidence="15" id="KW-0753">Steroid metabolism</keyword>
<evidence type="ECO:0000256" key="5">
    <source>
        <dbReference type="ARBA" id="ARBA00022574"/>
    </source>
</evidence>
<organism evidence="19 20">
    <name type="scientific">Mixia osmundae (strain CBS 9802 / IAM 14324 / JCM 22182 / KY 12970)</name>
    <dbReference type="NCBI Taxonomy" id="764103"/>
    <lineage>
        <taxon>Eukaryota</taxon>
        <taxon>Fungi</taxon>
        <taxon>Dikarya</taxon>
        <taxon>Basidiomycota</taxon>
        <taxon>Pucciniomycotina</taxon>
        <taxon>Mixiomycetes</taxon>
        <taxon>Mixiales</taxon>
        <taxon>Mixiaceae</taxon>
        <taxon>Mixia</taxon>
    </lineage>
</organism>
<gene>
    <name evidence="19" type="primary">Mo04792</name>
    <name evidence="19" type="ORF">E5Q_04792</name>
</gene>
<feature type="transmembrane region" description="Helical" evidence="17">
    <location>
        <begin position="624"/>
        <end position="651"/>
    </location>
</feature>
<dbReference type="InterPro" id="IPR030225">
    <property type="entry name" value="SCAP"/>
</dbReference>
<dbReference type="PANTHER" id="PTHR46378:SF1">
    <property type="entry name" value="STEROL REGULATORY ELEMENT-BINDING PROTEIN CLEAVAGE-ACTIVATING PROTEIN"/>
    <property type="match status" value="1"/>
</dbReference>
<dbReference type="GO" id="GO:0005789">
    <property type="term" value="C:endoplasmic reticulum membrane"/>
    <property type="evidence" value="ECO:0007669"/>
    <property type="project" value="UniProtKB-SubCell"/>
</dbReference>
<evidence type="ECO:0000256" key="10">
    <source>
        <dbReference type="ARBA" id="ARBA00023034"/>
    </source>
</evidence>
<evidence type="ECO:0000256" key="12">
    <source>
        <dbReference type="ARBA" id="ARBA00023121"/>
    </source>
</evidence>
<evidence type="ECO:0000256" key="15">
    <source>
        <dbReference type="ARBA" id="ARBA00023221"/>
    </source>
</evidence>
<comment type="caution">
    <text evidence="19">The sequence shown here is derived from an EMBL/GenBank/DDBJ whole genome shotgun (WGS) entry which is preliminary data.</text>
</comment>
<dbReference type="InterPro" id="IPR015943">
    <property type="entry name" value="WD40/YVTN_repeat-like_dom_sf"/>
</dbReference>
<evidence type="ECO:0000259" key="18">
    <source>
        <dbReference type="PROSITE" id="PS50156"/>
    </source>
</evidence>
<feature type="transmembrane region" description="Helical" evidence="17">
    <location>
        <begin position="62"/>
        <end position="82"/>
    </location>
</feature>
<dbReference type="SUPFAM" id="SSF50978">
    <property type="entry name" value="WD40 repeat-like"/>
    <property type="match status" value="1"/>
</dbReference>
<keyword evidence="20" id="KW-1185">Reference proteome</keyword>
<dbReference type="PANTHER" id="PTHR46378">
    <property type="entry name" value="STEROL REGULATORY ELEMENT-BINDING PROTEIN CLEAVAGE-ACTIVATING PROTEIN"/>
    <property type="match status" value="1"/>
</dbReference>
<evidence type="ECO:0000256" key="4">
    <source>
        <dbReference type="ARBA" id="ARBA00019541"/>
    </source>
</evidence>
<feature type="compositionally biased region" description="Low complexity" evidence="16">
    <location>
        <begin position="1068"/>
        <end position="1087"/>
    </location>
</feature>
<dbReference type="GO" id="GO:0032933">
    <property type="term" value="P:SREBP signaling pathway"/>
    <property type="evidence" value="ECO:0007669"/>
    <property type="project" value="InterPro"/>
</dbReference>
<keyword evidence="14" id="KW-0325">Glycoprotein</keyword>
<feature type="transmembrane region" description="Helical" evidence="17">
    <location>
        <begin position="375"/>
        <end position="395"/>
    </location>
</feature>
<keyword evidence="8" id="KW-0256">Endoplasmic reticulum</keyword>
<name>G7E5J9_MIXOS</name>
<sequence>MRRHPRLGPRKSATSPRQRTDSRLGPSASRKVGTALAKQLEGFAYRYLAAWGRYVARSQIKILLLVAFAITSLLYPALYATVSSAPGSTQQGLYDVLSRPIHTRAGGGEVGDLALWWDDIDDILSNQDEACWKQCPRTRTITIEQILVTTEEVLAGRASEHGALDLPALHSLMDVQAALTRVSSSFACIGTHRDACLVLTPLDYWNQTESTLLSDDRLLSTLLTDQAWSARNTPMAQAHLLTGRHIDQHDHLQAADYLALTYFTSIDGLSDSHIDSTAKLGRFVKPRRPSPTRRVVLKFRPLLTVKDRRGEEATFIIAYLTVGMYCYLSLRRLDRVHSRTGLVLTGIVEMLASGALSMSVCTLFGVHFYLVPWKLIPFLILVLGVDSIFVLTNAVSSTSIDLPVPERVAQGLGQVGLSIFVTLFVEISLLLGVYVLVPVHVVREIVVFGSVALLNDYILQMTFFVTVLSIDLERLEMADLLRQGSKLKQTASTPDDSTKGSLTPSAFSKLLSSFRQAVLARGARAMTAALLVLIDLFLYARHGPGHFLPDFCAHDQVPSDVLQPLKPNFANPPTSSSEAFWRMINPGNADAVHVFVQPHSVFALRARSPVFTDSSLIPREVQSVLWTFLTVYLLPVTATASLLYLLLLYLLKDKQLLQARDRYQPLPQPEEIVDQHKLTPVRLRRAHRSDIELVAIGMRKIASWAVLEPHIVISDLAKDTAQVPRTRTPSLLNMPMKQRPISIAISDDRFCACLFDTGSLVIYNLGDKKPLTFQGYQLASVVKLTTLRNALPPYAPPMVAVDSSVGFFAASLDGSLSFYDCEARACSQVIAPALAASTKVVTMPFEASNQATFARVLDDRILQIWRRLGLFDWHQQFEFPLEPRLHLQAIRSCVLSSTRLPSSSGTLALVGYDGHDLELYEPSSGRLLRKFAFSDRRLMQLATSPCQPLQCSGCGATVSDGMHVLLAGQLTCILLRIDLSIGPHTHESCVSAGGSLFAQPVSSPASPRRPRAFSSAFASDMTDIPLSNHGLRRLSHAQPHHLRRKSSVEFVITPAPHADSQSSRDVRSVNSSDQLSAPSSPGTSPASDELPAWATGLSAHATDIRQWTHRGSITLYNGRLTGIARRDTRGTPDHPHAHVRNPWAAWSFAPDALSSDNAPSAVDSSVCAILRDDFFGDSVPVSVSSPKVPSTALGRLTEQARRKQLDFPHLPSACAGPVAVAETGGTVVVVIGNELISLSPAGTI</sequence>
<keyword evidence="9 17" id="KW-1133">Transmembrane helix</keyword>
<reference evidence="19 20" key="1">
    <citation type="journal article" date="2011" name="J. Gen. Appl. Microbiol.">
        <title>Draft genome sequencing of the enigmatic basidiomycete Mixia osmundae.</title>
        <authorList>
            <person name="Nishida H."/>
            <person name="Nagatsuka Y."/>
            <person name="Sugiyama J."/>
        </authorList>
    </citation>
    <scope>NUCLEOTIDE SEQUENCE [LARGE SCALE GENOMIC DNA]</scope>
    <source>
        <strain evidence="20">CBS 9802 / IAM 14324 / JCM 22182 / KY 12970</strain>
    </source>
</reference>
<dbReference type="Pfam" id="PF12349">
    <property type="entry name" value="Sterol-sensing"/>
    <property type="match status" value="1"/>
</dbReference>
<evidence type="ECO:0000256" key="13">
    <source>
        <dbReference type="ARBA" id="ARBA00023136"/>
    </source>
</evidence>
<dbReference type="Gene3D" id="2.130.10.10">
    <property type="entry name" value="YVTN repeat-like/Quinoprotein amine dehydrogenase"/>
    <property type="match status" value="1"/>
</dbReference>
<dbReference type="InterPro" id="IPR036322">
    <property type="entry name" value="WD40_repeat_dom_sf"/>
</dbReference>
<accession>G7E5J9</accession>
<protein>
    <recommendedName>
        <fullName evidence="4">Sterol regulatory element-binding protein cleavage-activating protein</fullName>
    </recommendedName>
</protein>
<dbReference type="InterPro" id="IPR000731">
    <property type="entry name" value="SSD"/>
</dbReference>
<keyword evidence="7" id="KW-0677">Repeat</keyword>
<reference evidence="19 20" key="2">
    <citation type="journal article" date="2012" name="Open Biol.">
        <title>Characteristics of nucleosomes and linker DNA regions on the genome of the basidiomycete Mixia osmundae revealed by mono- and dinucleosome mapping.</title>
        <authorList>
            <person name="Nishida H."/>
            <person name="Kondo S."/>
            <person name="Matsumoto T."/>
            <person name="Suzuki Y."/>
            <person name="Yoshikawa H."/>
            <person name="Taylor T.D."/>
            <person name="Sugiyama J."/>
        </authorList>
    </citation>
    <scope>NUCLEOTIDE SEQUENCE [LARGE SCALE GENOMIC DNA]</scope>
    <source>
        <strain evidence="20">CBS 9802 / IAM 14324 / JCM 22182 / KY 12970</strain>
    </source>
</reference>
<dbReference type="HOGENOM" id="CLU_003290_0_0_1"/>
<comment type="subcellular location">
    <subcellularLocation>
        <location evidence="1">Endoplasmic reticulum membrane</location>
        <topology evidence="1">Multi-pass membrane protein</topology>
    </subcellularLocation>
    <subcellularLocation>
        <location evidence="2">Golgi apparatus membrane</location>
        <topology evidence="2">Multi-pass membrane protein</topology>
    </subcellularLocation>
</comment>
<feature type="transmembrane region" description="Helical" evidence="17">
    <location>
        <begin position="313"/>
        <end position="330"/>
    </location>
</feature>
<evidence type="ECO:0000256" key="14">
    <source>
        <dbReference type="ARBA" id="ARBA00023180"/>
    </source>
</evidence>
<keyword evidence="10" id="KW-0333">Golgi apparatus</keyword>
<feature type="region of interest" description="Disordered" evidence="16">
    <location>
        <begin position="1"/>
        <end position="30"/>
    </location>
</feature>
<evidence type="ECO:0000256" key="3">
    <source>
        <dbReference type="ARBA" id="ARBA00007410"/>
    </source>
</evidence>
<proteinExistence type="inferred from homology"/>
<evidence type="ECO:0000256" key="6">
    <source>
        <dbReference type="ARBA" id="ARBA00022692"/>
    </source>
</evidence>
<evidence type="ECO:0000256" key="2">
    <source>
        <dbReference type="ARBA" id="ARBA00004653"/>
    </source>
</evidence>
<feature type="transmembrane region" description="Helical" evidence="17">
    <location>
        <begin position="415"/>
        <end position="437"/>
    </location>
</feature>
<evidence type="ECO:0000313" key="20">
    <source>
        <dbReference type="Proteomes" id="UP000009131"/>
    </source>
</evidence>
<dbReference type="AlphaFoldDB" id="G7E5J9"/>
<feature type="region of interest" description="Disordered" evidence="16">
    <location>
        <begin position="1055"/>
        <end position="1090"/>
    </location>
</feature>
<keyword evidence="6 17" id="KW-0812">Transmembrane</keyword>
<keyword evidence="12" id="KW-0446">Lipid-binding</keyword>
<feature type="transmembrane region" description="Helical" evidence="17">
    <location>
        <begin position="457"/>
        <end position="475"/>
    </location>
</feature>